<name>A0A1M6Y1I6_9RHOB</name>
<organism evidence="2 3">
    <name type="scientific">Roseovarius marisflavi</name>
    <dbReference type="NCBI Taxonomy" id="1054996"/>
    <lineage>
        <taxon>Bacteria</taxon>
        <taxon>Pseudomonadati</taxon>
        <taxon>Pseudomonadota</taxon>
        <taxon>Alphaproteobacteria</taxon>
        <taxon>Rhodobacterales</taxon>
        <taxon>Roseobacteraceae</taxon>
        <taxon>Roseovarius</taxon>
    </lineage>
</organism>
<accession>A0A1M6Y1I6</accession>
<proteinExistence type="predicted"/>
<evidence type="ECO:0000313" key="3">
    <source>
        <dbReference type="Proteomes" id="UP000184191"/>
    </source>
</evidence>
<dbReference type="AlphaFoldDB" id="A0A1M6Y1I6"/>
<evidence type="ECO:0000256" key="1">
    <source>
        <dbReference type="SAM" id="Phobius"/>
    </source>
</evidence>
<feature type="transmembrane region" description="Helical" evidence="1">
    <location>
        <begin position="14"/>
        <end position="34"/>
    </location>
</feature>
<protein>
    <submittedName>
        <fullName evidence="2">Uncharacterized protein</fullName>
    </submittedName>
</protein>
<sequence>MINPFKKMTLRRRIGIVILVVNLCLCLAVIAFALR</sequence>
<keyword evidence="1" id="KW-0472">Membrane</keyword>
<keyword evidence="3" id="KW-1185">Reference proteome</keyword>
<reference evidence="3" key="1">
    <citation type="submission" date="2016-11" db="EMBL/GenBank/DDBJ databases">
        <authorList>
            <person name="Varghese N."/>
            <person name="Submissions S."/>
        </authorList>
    </citation>
    <scope>NUCLEOTIDE SEQUENCE [LARGE SCALE GENOMIC DNA]</scope>
    <source>
        <strain evidence="3">DSM 29327</strain>
    </source>
</reference>
<keyword evidence="1" id="KW-0812">Transmembrane</keyword>
<dbReference type="EMBL" id="FRBN01000005">
    <property type="protein sequence ID" value="SHL12028.1"/>
    <property type="molecule type" value="Genomic_DNA"/>
</dbReference>
<evidence type="ECO:0000313" key="2">
    <source>
        <dbReference type="EMBL" id="SHL12028.1"/>
    </source>
</evidence>
<dbReference type="Proteomes" id="UP000184191">
    <property type="component" value="Unassembled WGS sequence"/>
</dbReference>
<gene>
    <name evidence="2" type="ORF">SAMN05444414_105142</name>
</gene>
<keyword evidence="1" id="KW-1133">Transmembrane helix</keyword>